<sequence>MEDKNSIFNEESEDESNVLNQLFKYIRYWYWFVISVLITLTVAYIYLNQYTPIYQVKATLLIKDEESLKKAKGEDIIEEFSVGSSKQLENEITVLRSRSLIGKVIDELGLTTSYWKKDRFRDIEIYKTAPVKVNVTNLTDYAYQHALFIKTGSKETYQLFNQDMKMLGTFLYSQDVKSEFGSFRVFQSKSPGVDSVSLVKVVFLNKAVLINELINSIQVSQLVDNSSFLSLIIECSLIEKGKDILTTLLDEYAFTSLEEKNREATNTLHFIEERLKLITAELGSVEKDVESFRENKGIIDLSSEANLFLQKIEQNDIKINEADVILKGLNSIEEYINNSKVYVVN</sequence>
<organism evidence="9 10">
    <name type="scientific">Spirosoma linguale (strain ATCC 33905 / DSM 74 / LMG 10896 / Claus 1)</name>
    <dbReference type="NCBI Taxonomy" id="504472"/>
    <lineage>
        <taxon>Bacteria</taxon>
        <taxon>Pseudomonadati</taxon>
        <taxon>Bacteroidota</taxon>
        <taxon>Cytophagia</taxon>
        <taxon>Cytophagales</taxon>
        <taxon>Cytophagaceae</taxon>
        <taxon>Spirosoma</taxon>
    </lineage>
</organism>
<dbReference type="EMBL" id="CP001769">
    <property type="protein sequence ID" value="ADB38680.1"/>
    <property type="molecule type" value="Genomic_DNA"/>
</dbReference>
<keyword evidence="5 7" id="KW-0472">Membrane</keyword>
<dbReference type="KEGG" id="sli:Slin_2664"/>
<dbReference type="STRING" id="504472.Slin_2664"/>
<evidence type="ECO:0000313" key="9">
    <source>
        <dbReference type="EMBL" id="ADB38680.1"/>
    </source>
</evidence>
<feature type="domain" description="Polysaccharide chain length determinant N-terminal" evidence="8">
    <location>
        <begin position="26"/>
        <end position="108"/>
    </location>
</feature>
<evidence type="ECO:0000313" key="10">
    <source>
        <dbReference type="Proteomes" id="UP000002028"/>
    </source>
</evidence>
<evidence type="ECO:0000256" key="7">
    <source>
        <dbReference type="SAM" id="Phobius"/>
    </source>
</evidence>
<keyword evidence="2" id="KW-1003">Cell membrane</keyword>
<name>D2QI96_SPILD</name>
<evidence type="ECO:0000256" key="3">
    <source>
        <dbReference type="ARBA" id="ARBA00022692"/>
    </source>
</evidence>
<evidence type="ECO:0000256" key="1">
    <source>
        <dbReference type="ARBA" id="ARBA00004651"/>
    </source>
</evidence>
<dbReference type="PANTHER" id="PTHR32309">
    <property type="entry name" value="TYROSINE-PROTEIN KINASE"/>
    <property type="match status" value="1"/>
</dbReference>
<feature type="coiled-coil region" evidence="6">
    <location>
        <begin position="254"/>
        <end position="281"/>
    </location>
</feature>
<dbReference type="Pfam" id="PF02706">
    <property type="entry name" value="Wzz"/>
    <property type="match status" value="1"/>
</dbReference>
<dbReference type="InterPro" id="IPR003856">
    <property type="entry name" value="LPS_length_determ_N"/>
</dbReference>
<dbReference type="RefSeq" id="WP_012927212.1">
    <property type="nucleotide sequence ID" value="NC_013730.1"/>
</dbReference>
<reference evidence="9 10" key="1">
    <citation type="journal article" date="2010" name="Stand. Genomic Sci.">
        <title>Complete genome sequence of Spirosoma linguale type strain (1).</title>
        <authorList>
            <person name="Lail K."/>
            <person name="Sikorski J."/>
            <person name="Saunders E."/>
            <person name="Lapidus A."/>
            <person name="Glavina Del Rio T."/>
            <person name="Copeland A."/>
            <person name="Tice H."/>
            <person name="Cheng J.-F."/>
            <person name="Lucas S."/>
            <person name="Nolan M."/>
            <person name="Bruce D."/>
            <person name="Goodwin L."/>
            <person name="Pitluck S."/>
            <person name="Ivanova N."/>
            <person name="Mavromatis K."/>
            <person name="Ovchinnikova G."/>
            <person name="Pati A."/>
            <person name="Chen A."/>
            <person name="Palaniappan K."/>
            <person name="Land M."/>
            <person name="Hauser L."/>
            <person name="Chang Y.-J."/>
            <person name="Jeffries C.D."/>
            <person name="Chain P."/>
            <person name="Brettin T."/>
            <person name="Detter J.C."/>
            <person name="Schuetze A."/>
            <person name="Rohde M."/>
            <person name="Tindall B.J."/>
            <person name="Goeker M."/>
            <person name="Bristow J."/>
            <person name="Eisen J.A."/>
            <person name="Markowitz V."/>
            <person name="Hugenholtz P."/>
            <person name="Kyrpides N.C."/>
            <person name="Klenk H.-P."/>
            <person name="Chen F."/>
        </authorList>
    </citation>
    <scope>NUCLEOTIDE SEQUENCE [LARGE SCALE GENOMIC DNA]</scope>
    <source>
        <strain evidence="10">ATCC 33905 / DSM 74 / LMG 10896 / Claus 1</strain>
    </source>
</reference>
<evidence type="ECO:0000259" key="8">
    <source>
        <dbReference type="Pfam" id="PF02706"/>
    </source>
</evidence>
<evidence type="ECO:0000256" key="4">
    <source>
        <dbReference type="ARBA" id="ARBA00022989"/>
    </source>
</evidence>
<evidence type="ECO:0000256" key="5">
    <source>
        <dbReference type="ARBA" id="ARBA00023136"/>
    </source>
</evidence>
<feature type="transmembrane region" description="Helical" evidence="7">
    <location>
        <begin position="28"/>
        <end position="47"/>
    </location>
</feature>
<evidence type="ECO:0000256" key="2">
    <source>
        <dbReference type="ARBA" id="ARBA00022475"/>
    </source>
</evidence>
<dbReference type="InterPro" id="IPR050445">
    <property type="entry name" value="Bact_polysacc_biosynth/exp"/>
</dbReference>
<dbReference type="HOGENOM" id="CLU_009912_6_1_10"/>
<evidence type="ECO:0000256" key="6">
    <source>
        <dbReference type="SAM" id="Coils"/>
    </source>
</evidence>
<keyword evidence="6" id="KW-0175">Coiled coil</keyword>
<comment type="subcellular location">
    <subcellularLocation>
        <location evidence="1">Cell membrane</location>
        <topology evidence="1">Multi-pass membrane protein</topology>
    </subcellularLocation>
</comment>
<dbReference type="eggNOG" id="COG3206">
    <property type="taxonomic scope" value="Bacteria"/>
</dbReference>
<accession>D2QI96</accession>
<keyword evidence="10" id="KW-1185">Reference proteome</keyword>
<keyword evidence="3 7" id="KW-0812">Transmembrane</keyword>
<dbReference type="AlphaFoldDB" id="D2QI96"/>
<dbReference type="GO" id="GO:0004713">
    <property type="term" value="F:protein tyrosine kinase activity"/>
    <property type="evidence" value="ECO:0007669"/>
    <property type="project" value="TreeGrafter"/>
</dbReference>
<protein>
    <submittedName>
        <fullName evidence="9">Lipopolysaccharide biosynthesis protein</fullName>
    </submittedName>
</protein>
<dbReference type="PANTHER" id="PTHR32309:SF13">
    <property type="entry name" value="FERRIC ENTEROBACTIN TRANSPORT PROTEIN FEPE"/>
    <property type="match status" value="1"/>
</dbReference>
<proteinExistence type="predicted"/>
<dbReference type="GO" id="GO:0005886">
    <property type="term" value="C:plasma membrane"/>
    <property type="evidence" value="ECO:0007669"/>
    <property type="project" value="UniProtKB-SubCell"/>
</dbReference>
<dbReference type="Proteomes" id="UP000002028">
    <property type="component" value="Chromosome"/>
</dbReference>
<gene>
    <name evidence="9" type="ordered locus">Slin_2664</name>
</gene>
<keyword evidence="4 7" id="KW-1133">Transmembrane helix</keyword>